<dbReference type="EC" id="3.2.1.8" evidence="1"/>
<evidence type="ECO:0000313" key="1">
    <source>
        <dbReference type="EMBL" id="GAL18745.1"/>
    </source>
</evidence>
<dbReference type="GO" id="GO:0045493">
    <property type="term" value="P:xylan catabolic process"/>
    <property type="evidence" value="ECO:0007669"/>
    <property type="project" value="UniProtKB-KW"/>
</dbReference>
<dbReference type="Proteomes" id="UP000029228">
    <property type="component" value="Unassembled WGS sequence"/>
</dbReference>
<dbReference type="EMBL" id="BBMR01000003">
    <property type="protein sequence ID" value="GAL18745.1"/>
    <property type="molecule type" value="Genomic_DNA"/>
</dbReference>
<keyword evidence="1" id="KW-0326">Glycosidase</keyword>
<proteinExistence type="predicted"/>
<evidence type="ECO:0000313" key="2">
    <source>
        <dbReference type="Proteomes" id="UP000029228"/>
    </source>
</evidence>
<organism evidence="1 2">
    <name type="scientific">Vibrio maritimus</name>
    <dbReference type="NCBI Taxonomy" id="990268"/>
    <lineage>
        <taxon>Bacteria</taxon>
        <taxon>Pseudomonadati</taxon>
        <taxon>Pseudomonadota</taxon>
        <taxon>Gammaproteobacteria</taxon>
        <taxon>Vibrionales</taxon>
        <taxon>Vibrionaceae</taxon>
        <taxon>Vibrio</taxon>
    </lineage>
</organism>
<gene>
    <name evidence="1" type="ORF">JCM19235_2168</name>
</gene>
<reference evidence="1 2" key="1">
    <citation type="submission" date="2014-09" db="EMBL/GenBank/DDBJ databases">
        <title>Vibrio maritimus JCM 19235. (C45) whole genome shotgun sequence.</title>
        <authorList>
            <person name="Sawabe T."/>
            <person name="Meirelles P."/>
            <person name="Nakanishi M."/>
            <person name="Sayaka M."/>
            <person name="Hattori M."/>
            <person name="Ohkuma M."/>
        </authorList>
    </citation>
    <scope>NUCLEOTIDE SEQUENCE [LARGE SCALE GENOMIC DNA]</scope>
    <source>
        <strain evidence="2">JCM19235</strain>
    </source>
</reference>
<dbReference type="AlphaFoldDB" id="A0A090RTI4"/>
<dbReference type="STRING" id="990268.JCM19235_2168"/>
<sequence>MRLNNETLQNRTCCFHRGNTRCLRSSDDGTDSNQQSTTYSVGGEVVDGYIYNALVWIDINQNGTLDDGEPNTYSNLDGSYDLELTSEQVDAIVGLPILAELTKDSVDVGPNPDAYSDVETLTQDLESGKLTAVFDEANTAHKITLSMPPLGSSDIESLKTNESVSGQVITPFTTRANESIAETLEALDTSDDAASLARIDELIKQAFDDVAAQILDELEDSSGLDSDELAEMLQQDFFDSTNVPQSLASIQDDLGKIAERDVKTKVDQEVEIQKLIEDNAGATVKGGTSSKFFTPDNTNLPITVTEVWSSVESVEGTVTTIENTSTTYFINDSGEKQEYSKYSGTYVEDSSDNSFHSYGTYQADLNFDGEFTFINHAYDVGTFSDTDSENSRTFERYLDEQILEQGDHVTAEYTGIELDYDNAVAFMTAIENGNYAGVDSLQKLTETSRETSEFIYDSRHLTIYDHTQASPKDFATYIERREYWQNNDGSIKEVISGDWDADGTYNRIVENTSTLEGVDYVSTQEPVWNWNGEVSDEYQLNYWQDSFVETSTNADGYKQTLSGGDKAVLNEDAAVAVTDDNGDTLVFNDWRETKVVYSDSDVRTHTVWNHYPLDGYDFTREESGQKYQTTVNNELVTFPEYWGQFIDDLPTVVDNLVAQDLDKQAIWLRVIAESINGTQHSYDFCDVEIIGDGATATAFANALTQCGGTQAFTADDLTDSTIMRRKNSVLRYATGH</sequence>
<comment type="caution">
    <text evidence="1">The sequence shown here is derived from an EMBL/GenBank/DDBJ whole genome shotgun (WGS) entry which is preliminary data.</text>
</comment>
<keyword evidence="1" id="KW-0119">Carbohydrate metabolism</keyword>
<dbReference type="GO" id="GO:0031176">
    <property type="term" value="F:endo-1,4-beta-xylanase activity"/>
    <property type="evidence" value="ECO:0007669"/>
    <property type="project" value="UniProtKB-EC"/>
</dbReference>
<keyword evidence="1" id="KW-0858">Xylan degradation</keyword>
<keyword evidence="1" id="KW-0624">Polysaccharide degradation</keyword>
<accession>A0A090RTI4</accession>
<name>A0A090RTI4_9VIBR</name>
<keyword evidence="2" id="KW-1185">Reference proteome</keyword>
<protein>
    <submittedName>
        <fullName evidence="1">Endo-1,4-beta-xylanase A</fullName>
        <ecNumber evidence="1">3.2.1.8</ecNumber>
    </submittedName>
</protein>
<keyword evidence="1" id="KW-0378">Hydrolase</keyword>